<name>A0AAC9HT16_9PSEU</name>
<feature type="transmembrane region" description="Helical" evidence="1">
    <location>
        <begin position="134"/>
        <end position="155"/>
    </location>
</feature>
<proteinExistence type="predicted"/>
<dbReference type="GO" id="GO:0004175">
    <property type="term" value="F:endopeptidase activity"/>
    <property type="evidence" value="ECO:0007669"/>
    <property type="project" value="UniProtKB-ARBA"/>
</dbReference>
<protein>
    <submittedName>
        <fullName evidence="3">CAAX protease self-immunity</fullName>
    </submittedName>
</protein>
<dbReference type="PANTHER" id="PTHR36435">
    <property type="entry name" value="SLR1288 PROTEIN"/>
    <property type="match status" value="1"/>
</dbReference>
<feature type="transmembrane region" description="Helical" evidence="1">
    <location>
        <begin position="27"/>
        <end position="48"/>
    </location>
</feature>
<dbReference type="GO" id="GO:0006508">
    <property type="term" value="P:proteolysis"/>
    <property type="evidence" value="ECO:0007669"/>
    <property type="project" value="UniProtKB-KW"/>
</dbReference>
<keyword evidence="3" id="KW-0378">Hydrolase</keyword>
<dbReference type="Proteomes" id="UP000095210">
    <property type="component" value="Chromosome"/>
</dbReference>
<evidence type="ECO:0000313" key="4">
    <source>
        <dbReference type="Proteomes" id="UP000095210"/>
    </source>
</evidence>
<dbReference type="InterPro" id="IPR052710">
    <property type="entry name" value="CAAX_protease"/>
</dbReference>
<organism evidence="3 4">
    <name type="scientific">Actinoalloteichus hymeniacidonis</name>
    <dbReference type="NCBI Taxonomy" id="340345"/>
    <lineage>
        <taxon>Bacteria</taxon>
        <taxon>Bacillati</taxon>
        <taxon>Actinomycetota</taxon>
        <taxon>Actinomycetes</taxon>
        <taxon>Pseudonocardiales</taxon>
        <taxon>Pseudonocardiaceae</taxon>
        <taxon>Actinoalloteichus</taxon>
    </lineage>
</organism>
<dbReference type="KEGG" id="ahm:TL08_20610"/>
<dbReference type="Pfam" id="PF02517">
    <property type="entry name" value="Rce1-like"/>
    <property type="match status" value="1"/>
</dbReference>
<keyword evidence="1" id="KW-0472">Membrane</keyword>
<feature type="domain" description="CAAX prenyl protease 2/Lysostaphin resistance protein A-like" evidence="2">
    <location>
        <begin position="142"/>
        <end position="227"/>
    </location>
</feature>
<evidence type="ECO:0000313" key="3">
    <source>
        <dbReference type="EMBL" id="AOS64913.1"/>
    </source>
</evidence>
<dbReference type="AlphaFoldDB" id="A0AAC9HT16"/>
<dbReference type="EMBL" id="CP014859">
    <property type="protein sequence ID" value="AOS64913.1"/>
    <property type="molecule type" value="Genomic_DNA"/>
</dbReference>
<gene>
    <name evidence="3" type="ORF">TL08_20610</name>
</gene>
<keyword evidence="4" id="KW-1185">Reference proteome</keyword>
<evidence type="ECO:0000259" key="2">
    <source>
        <dbReference type="Pfam" id="PF02517"/>
    </source>
</evidence>
<keyword evidence="1" id="KW-0812">Transmembrane</keyword>
<reference evidence="4" key="1">
    <citation type="submission" date="2016-03" db="EMBL/GenBank/DDBJ databases">
        <title>Complete genome sequence of the type strain Actinoalloteichus hymeniacidonis DSM 45092.</title>
        <authorList>
            <person name="Schaffert L."/>
            <person name="Albersmeier A."/>
            <person name="Winkler A."/>
            <person name="Kalinowski J."/>
            <person name="Zotchev S."/>
            <person name="Ruckert C."/>
        </authorList>
    </citation>
    <scope>NUCLEOTIDE SEQUENCE [LARGE SCALE GENOMIC DNA]</scope>
    <source>
        <strain evidence="4">HPA177(T) (DSM 45092(T))</strain>
    </source>
</reference>
<keyword evidence="3" id="KW-0645">Protease</keyword>
<accession>A0AAC9HT16</accession>
<feature type="transmembrane region" description="Helical" evidence="1">
    <location>
        <begin position="215"/>
        <end position="236"/>
    </location>
</feature>
<feature type="transmembrane region" description="Helical" evidence="1">
    <location>
        <begin position="60"/>
        <end position="80"/>
    </location>
</feature>
<dbReference type="InterPro" id="IPR003675">
    <property type="entry name" value="Rce1/LyrA-like_dom"/>
</dbReference>
<evidence type="ECO:0000256" key="1">
    <source>
        <dbReference type="SAM" id="Phobius"/>
    </source>
</evidence>
<dbReference type="GO" id="GO:0080120">
    <property type="term" value="P:CAAX-box protein maturation"/>
    <property type="evidence" value="ECO:0007669"/>
    <property type="project" value="UniProtKB-ARBA"/>
</dbReference>
<dbReference type="PANTHER" id="PTHR36435:SF1">
    <property type="entry name" value="CAAX AMINO TERMINAL PROTEASE FAMILY PROTEIN"/>
    <property type="match status" value="1"/>
</dbReference>
<keyword evidence="1" id="KW-1133">Transmembrane helix</keyword>
<feature type="transmembrane region" description="Helical" evidence="1">
    <location>
        <begin position="175"/>
        <end position="203"/>
    </location>
</feature>
<sequence>MNQESLPSAPFAPPGSGRPDRPGWPEIIAGVLTALAALAATPLLLSLLSEADAAMQGLALAAWSVFTPFAGFAVAALVRIRGWAAFGVTRTTWRWLLIAVAVGVGTFIVKGFVNMGAAAVFGIDGEAQLPYVEAAGSGLLPLILTFAFISLFVPIGEELLFRGVLMRGLLRYGPVVAVLSSTIVFALFHGVNLALPSAVVFGIATAEIARRSGSIWPAVVVHVINNLALPVFAILAM</sequence>
<feature type="transmembrane region" description="Helical" evidence="1">
    <location>
        <begin position="92"/>
        <end position="113"/>
    </location>
</feature>